<sequence length="296" mass="30844">MKPTRSLVAAFAATALLVTGTVASHAAGAGAGTSTSASASNPFQRGPDPTPQSIDAELGPFKVDKAAVPPGQGFGGGTVHFPTDTSQGTFGAVAVSPGFMSPEFMISWYGPRLASQGFVVLTMSTNTPADTPSMRADQLLAALKYVVEQSPAKSRVDGSRLAVMGHSMGGGGSLEAAIKNPALKATIPLEPWHLFTDFTKVRTPSLVIGGQLDFIAPAGAMAKPFHDSIPAGVKKGYIELAGASHFEPIAPNVTIARYSISWLKRFVDNDTRFEQFLCPVPKDPKASVFLVTCPLG</sequence>
<dbReference type="PANTHER" id="PTHR22946:SF9">
    <property type="entry name" value="POLYKETIDE TRANSFERASE AF380"/>
    <property type="match status" value="1"/>
</dbReference>
<comment type="caution">
    <text evidence="6">The sequence shown here is derived from an EMBL/GenBank/DDBJ whole genome shotgun (WGS) entry which is preliminary data.</text>
</comment>
<dbReference type="AlphaFoldDB" id="A0A4Q7L413"/>
<name>A0A4Q7L413_9PSEU</name>
<feature type="region of interest" description="Disordered" evidence="3">
    <location>
        <begin position="28"/>
        <end position="52"/>
    </location>
</feature>
<dbReference type="SUPFAM" id="SSF53474">
    <property type="entry name" value="alpha/beta-Hydrolases"/>
    <property type="match status" value="1"/>
</dbReference>
<dbReference type="RefSeq" id="WP_130343090.1">
    <property type="nucleotide sequence ID" value="NZ_SGWQ01000002.1"/>
</dbReference>
<keyword evidence="4" id="KW-0732">Signal</keyword>
<feature type="signal peptide" evidence="4">
    <location>
        <begin position="1"/>
        <end position="26"/>
    </location>
</feature>
<comment type="similarity">
    <text evidence="1">Belongs to the AB hydrolase superfamily.</text>
</comment>
<evidence type="ECO:0000259" key="5">
    <source>
        <dbReference type="Pfam" id="PF12740"/>
    </source>
</evidence>
<accession>A0A4Q7L413</accession>
<dbReference type="Pfam" id="PF12740">
    <property type="entry name" value="PETase"/>
    <property type="match status" value="1"/>
</dbReference>
<dbReference type="InterPro" id="IPR041127">
    <property type="entry name" value="PET_hydrolase/cutinase-like"/>
</dbReference>
<proteinExistence type="inferred from homology"/>
<evidence type="ECO:0000256" key="2">
    <source>
        <dbReference type="ARBA" id="ARBA00022801"/>
    </source>
</evidence>
<dbReference type="Gene3D" id="3.40.50.1820">
    <property type="entry name" value="alpha/beta hydrolase"/>
    <property type="match status" value="1"/>
</dbReference>
<dbReference type="OrthoDB" id="1466228at2"/>
<feature type="compositionally biased region" description="Low complexity" evidence="3">
    <location>
        <begin position="28"/>
        <end position="40"/>
    </location>
</feature>
<dbReference type="PANTHER" id="PTHR22946">
    <property type="entry name" value="DIENELACTONE HYDROLASE DOMAIN-CONTAINING PROTEIN-RELATED"/>
    <property type="match status" value="1"/>
</dbReference>
<dbReference type="EMBL" id="SGWQ01000002">
    <property type="protein sequence ID" value="RZS43211.1"/>
    <property type="molecule type" value="Genomic_DNA"/>
</dbReference>
<feature type="domain" description="PET hydrolase/cutinase-like" evidence="5">
    <location>
        <begin position="38"/>
        <end position="285"/>
    </location>
</feature>
<evidence type="ECO:0000313" key="6">
    <source>
        <dbReference type="EMBL" id="RZS43211.1"/>
    </source>
</evidence>
<evidence type="ECO:0000256" key="4">
    <source>
        <dbReference type="SAM" id="SignalP"/>
    </source>
</evidence>
<dbReference type="Proteomes" id="UP000294257">
    <property type="component" value="Unassembled WGS sequence"/>
</dbReference>
<gene>
    <name evidence="6" type="ORF">EV193_102190</name>
</gene>
<evidence type="ECO:0000256" key="1">
    <source>
        <dbReference type="ARBA" id="ARBA00008645"/>
    </source>
</evidence>
<feature type="chain" id="PRO_5020929616" evidence="4">
    <location>
        <begin position="27"/>
        <end position="296"/>
    </location>
</feature>
<keyword evidence="2 6" id="KW-0378">Hydrolase</keyword>
<organism evidence="6 7">
    <name type="scientific">Herbihabitans rhizosphaerae</name>
    <dbReference type="NCBI Taxonomy" id="1872711"/>
    <lineage>
        <taxon>Bacteria</taxon>
        <taxon>Bacillati</taxon>
        <taxon>Actinomycetota</taxon>
        <taxon>Actinomycetes</taxon>
        <taxon>Pseudonocardiales</taxon>
        <taxon>Pseudonocardiaceae</taxon>
        <taxon>Herbihabitans</taxon>
    </lineage>
</organism>
<dbReference type="GO" id="GO:0052689">
    <property type="term" value="F:carboxylic ester hydrolase activity"/>
    <property type="evidence" value="ECO:0007669"/>
    <property type="project" value="UniProtKB-ARBA"/>
</dbReference>
<keyword evidence="7" id="KW-1185">Reference proteome</keyword>
<evidence type="ECO:0000256" key="3">
    <source>
        <dbReference type="SAM" id="MobiDB-lite"/>
    </source>
</evidence>
<protein>
    <submittedName>
        <fullName evidence="6">Dienelactone hydrolase</fullName>
    </submittedName>
</protein>
<evidence type="ECO:0000313" key="7">
    <source>
        <dbReference type="Proteomes" id="UP000294257"/>
    </source>
</evidence>
<reference evidence="6 7" key="1">
    <citation type="submission" date="2019-02" db="EMBL/GenBank/DDBJ databases">
        <title>Genomic Encyclopedia of Type Strains, Phase IV (KMG-IV): sequencing the most valuable type-strain genomes for metagenomic binning, comparative biology and taxonomic classification.</title>
        <authorList>
            <person name="Goeker M."/>
        </authorList>
    </citation>
    <scope>NUCLEOTIDE SEQUENCE [LARGE SCALE GENOMIC DNA]</scope>
    <source>
        <strain evidence="6 7">DSM 101727</strain>
    </source>
</reference>
<dbReference type="InterPro" id="IPR050261">
    <property type="entry name" value="FrsA_esterase"/>
</dbReference>
<dbReference type="InterPro" id="IPR029058">
    <property type="entry name" value="AB_hydrolase_fold"/>
</dbReference>